<gene>
    <name evidence="2" type="ORF">EDM58_09425</name>
</gene>
<dbReference type="AlphaFoldDB" id="A0A3M8CVY6"/>
<reference evidence="2 3" key="1">
    <citation type="submission" date="2018-10" db="EMBL/GenBank/DDBJ databases">
        <title>Phylogenomics of Brevibacillus.</title>
        <authorList>
            <person name="Dunlap C."/>
        </authorList>
    </citation>
    <scope>NUCLEOTIDE SEQUENCE [LARGE SCALE GENOMIC DNA]</scope>
    <source>
        <strain evidence="2 3">JCM 15085</strain>
    </source>
</reference>
<proteinExistence type="predicted"/>
<evidence type="ECO:0000313" key="2">
    <source>
        <dbReference type="EMBL" id="RNB79788.1"/>
    </source>
</evidence>
<evidence type="ECO:0000256" key="1">
    <source>
        <dbReference type="SAM" id="MobiDB-lite"/>
    </source>
</evidence>
<dbReference type="RefSeq" id="WP_122913124.1">
    <property type="nucleotide sequence ID" value="NZ_RHHT01000017.1"/>
</dbReference>
<sequence>MFSFLFGRKKKDDPKKKGTGTLETFAGSQLGAHAARFEAEATNAGIAGMSALREMGENLKNVGVGQKQGNLYEIIEATRFNMDAATKGSDLRAIVTALEGDPHAKADILIRKGEKVLQEVQAKSSADASRLTHMVSDEKYQGMQKLVNLDKADRVRELAERRAESGSIYSENYQDTVKNVTGKLKHGEISSQGTTYDEAIQAAENHRAFSSKIEWEQIKKEMGVTTAQAAAASAVIGGAISAVKNGIAVSKGELELGQAAKQVARDTGVAGVRGAGTGAISVTIRTAAEKAGIEALAKSNAATAIAAGIVDMGVTVLQYAKGDITGTQAVEKIGQTGVSTTSSMYAGAAAGAAFGPVGAVVGSVAGYMVATGVYQSALAIVKEANLAEAEAQRVIALCDAAAAELAQRREEFERLIAQTIAHQSREMKECFRQIDASMAADRFVDTVVALERFSATLGKELKLSKFSDFDQAMKKGKPLVL</sequence>
<dbReference type="Proteomes" id="UP000281915">
    <property type="component" value="Unassembled WGS sequence"/>
</dbReference>
<comment type="caution">
    <text evidence="2">The sequence shown here is derived from an EMBL/GenBank/DDBJ whole genome shotgun (WGS) entry which is preliminary data.</text>
</comment>
<feature type="region of interest" description="Disordered" evidence="1">
    <location>
        <begin position="1"/>
        <end position="20"/>
    </location>
</feature>
<protein>
    <submittedName>
        <fullName evidence="2">Uncharacterized protein</fullName>
    </submittedName>
</protein>
<accession>A0A3M8CVY6</accession>
<dbReference type="EMBL" id="RHHT01000017">
    <property type="protein sequence ID" value="RNB79788.1"/>
    <property type="molecule type" value="Genomic_DNA"/>
</dbReference>
<organism evidence="2 3">
    <name type="scientific">Brevibacillus panacihumi</name>
    <dbReference type="NCBI Taxonomy" id="497735"/>
    <lineage>
        <taxon>Bacteria</taxon>
        <taxon>Bacillati</taxon>
        <taxon>Bacillota</taxon>
        <taxon>Bacilli</taxon>
        <taxon>Bacillales</taxon>
        <taxon>Paenibacillaceae</taxon>
        <taxon>Brevibacillus</taxon>
    </lineage>
</organism>
<name>A0A3M8CVY6_9BACL</name>
<evidence type="ECO:0000313" key="3">
    <source>
        <dbReference type="Proteomes" id="UP000281915"/>
    </source>
</evidence>